<feature type="compositionally biased region" description="Low complexity" evidence="1">
    <location>
        <begin position="18"/>
        <end position="34"/>
    </location>
</feature>
<feature type="region of interest" description="Disordered" evidence="1">
    <location>
        <begin position="84"/>
        <end position="112"/>
    </location>
</feature>
<accession>A0AAV6TZE3</accession>
<sequence>MDPSVKCEPLSSSEGEETGAAGAAPNKQAASPAQEATRAHIAALERQLKKLKRGKMDHKVVFEMNCLEEDIRKAQSKLKRLLNEAQRQRRRRERLRGGGAAPRTSAPQVRSEDGVMSALRSCSRFQDFVRELNMLGFSISQHGMPSDSDDVMPEVNGVKVEVELIEGDEELSADDFSAQDHIPSSRGSPHSDAETDEQPTDANWRRELSHRRWFERQARLQRNWEETLMRDQAELAHSMLESVTATFLQGIQQVMDGFMAGRRFHPAENDA</sequence>
<feature type="region of interest" description="Disordered" evidence="1">
    <location>
        <begin position="1"/>
        <end position="38"/>
    </location>
</feature>
<evidence type="ECO:0000256" key="1">
    <source>
        <dbReference type="SAM" id="MobiDB-lite"/>
    </source>
</evidence>
<proteinExistence type="predicted"/>
<dbReference type="AlphaFoldDB" id="A0AAV6TZE3"/>
<dbReference type="EMBL" id="JAFNEN010000812">
    <property type="protein sequence ID" value="KAG8177149.1"/>
    <property type="molecule type" value="Genomic_DNA"/>
</dbReference>
<gene>
    <name evidence="2" type="ORF">JTE90_020024</name>
</gene>
<comment type="caution">
    <text evidence="2">The sequence shown here is derived from an EMBL/GenBank/DDBJ whole genome shotgun (WGS) entry which is preliminary data.</text>
</comment>
<name>A0AAV6TZE3_9ARAC</name>
<evidence type="ECO:0000313" key="3">
    <source>
        <dbReference type="Proteomes" id="UP000827092"/>
    </source>
</evidence>
<protein>
    <submittedName>
        <fullName evidence="2">Uncharacterized protein</fullName>
    </submittedName>
</protein>
<organism evidence="2 3">
    <name type="scientific">Oedothorax gibbosus</name>
    <dbReference type="NCBI Taxonomy" id="931172"/>
    <lineage>
        <taxon>Eukaryota</taxon>
        <taxon>Metazoa</taxon>
        <taxon>Ecdysozoa</taxon>
        <taxon>Arthropoda</taxon>
        <taxon>Chelicerata</taxon>
        <taxon>Arachnida</taxon>
        <taxon>Araneae</taxon>
        <taxon>Araneomorphae</taxon>
        <taxon>Entelegynae</taxon>
        <taxon>Araneoidea</taxon>
        <taxon>Linyphiidae</taxon>
        <taxon>Erigoninae</taxon>
        <taxon>Oedothorax</taxon>
    </lineage>
</organism>
<evidence type="ECO:0000313" key="2">
    <source>
        <dbReference type="EMBL" id="KAG8177149.1"/>
    </source>
</evidence>
<keyword evidence="3" id="KW-1185">Reference proteome</keyword>
<feature type="region of interest" description="Disordered" evidence="1">
    <location>
        <begin position="171"/>
        <end position="202"/>
    </location>
</feature>
<reference evidence="2 3" key="1">
    <citation type="journal article" date="2022" name="Nat. Ecol. Evol.">
        <title>A masculinizing supergene underlies an exaggerated male reproductive morph in a spider.</title>
        <authorList>
            <person name="Hendrickx F."/>
            <person name="De Corte Z."/>
            <person name="Sonet G."/>
            <person name="Van Belleghem S.M."/>
            <person name="Kostlbacher S."/>
            <person name="Vangestel C."/>
        </authorList>
    </citation>
    <scope>NUCLEOTIDE SEQUENCE [LARGE SCALE GENOMIC DNA]</scope>
    <source>
        <strain evidence="2">W744_W776</strain>
    </source>
</reference>
<dbReference type="Proteomes" id="UP000827092">
    <property type="component" value="Unassembled WGS sequence"/>
</dbReference>